<protein>
    <recommendedName>
        <fullName evidence="3">DUF4276 family protein</fullName>
    </recommendedName>
</protein>
<proteinExistence type="predicted"/>
<dbReference type="Proteomes" id="UP000192491">
    <property type="component" value="Unassembled WGS sequence"/>
</dbReference>
<organism evidence="1 2">
    <name type="scientific">Thiothrix lacustris</name>
    <dbReference type="NCBI Taxonomy" id="525917"/>
    <lineage>
        <taxon>Bacteria</taxon>
        <taxon>Pseudomonadati</taxon>
        <taxon>Pseudomonadota</taxon>
        <taxon>Gammaproteobacteria</taxon>
        <taxon>Thiotrichales</taxon>
        <taxon>Thiotrichaceae</taxon>
        <taxon>Thiothrix</taxon>
    </lineage>
</organism>
<gene>
    <name evidence="1" type="ORF">BWK73_42855</name>
</gene>
<evidence type="ECO:0000313" key="2">
    <source>
        <dbReference type="Proteomes" id="UP000192491"/>
    </source>
</evidence>
<dbReference type="InterPro" id="IPR025455">
    <property type="entry name" value="DUF4276"/>
</dbReference>
<comment type="caution">
    <text evidence="1">The sequence shown here is derived from an EMBL/GenBank/DDBJ whole genome shotgun (WGS) entry which is preliminary data.</text>
</comment>
<accession>A0A1Y1QC11</accession>
<dbReference type="EMBL" id="MTEJ01000491">
    <property type="protein sequence ID" value="OQX02394.1"/>
    <property type="molecule type" value="Genomic_DNA"/>
</dbReference>
<name>A0A1Y1QC11_9GAMM</name>
<evidence type="ECO:0008006" key="3">
    <source>
        <dbReference type="Google" id="ProtNLM"/>
    </source>
</evidence>
<evidence type="ECO:0000313" key="1">
    <source>
        <dbReference type="EMBL" id="OQX02394.1"/>
    </source>
</evidence>
<dbReference type="AlphaFoldDB" id="A0A1Y1QC11"/>
<dbReference type="Pfam" id="PF14103">
    <property type="entry name" value="DUF4276"/>
    <property type="match status" value="1"/>
</dbReference>
<reference evidence="1 2" key="1">
    <citation type="submission" date="2017-01" db="EMBL/GenBank/DDBJ databases">
        <title>Novel large sulfur bacteria in the metagenomes of groundwater-fed chemosynthetic microbial mats in the Lake Huron basin.</title>
        <authorList>
            <person name="Sharrar A.M."/>
            <person name="Flood B.E."/>
            <person name="Bailey J.V."/>
            <person name="Jones D.S."/>
            <person name="Biddanda B."/>
            <person name="Ruberg S.A."/>
            <person name="Marcus D.N."/>
            <person name="Dick G.J."/>
        </authorList>
    </citation>
    <scope>NUCLEOTIDE SEQUENCE [LARGE SCALE GENOMIC DNA]</scope>
    <source>
        <strain evidence="1">A8</strain>
    </source>
</reference>
<sequence>MVKLGFIVEGGSEKVIVESARFQQWLEAKGLTVIRPVINAEGGGNLLPQNIEPMVATLRQFQPDHIIILTDLEHDPDESLVRQRIGDTYTNLIFIAVKALEAWYLADSEAMKLWLKEEAFYEDRPQETLAMPWDRLGDIAKTLNKRGTGPSKIKFAEKMVKHCGFDVVRAAQHPHCPSAKNFHDGLLALAESV</sequence>